<evidence type="ECO:0000256" key="1">
    <source>
        <dbReference type="SAM" id="MobiDB-lite"/>
    </source>
</evidence>
<organism evidence="3 4">
    <name type="scientific">Bifidobacterium bombi DSM 19703</name>
    <dbReference type="NCBI Taxonomy" id="1341695"/>
    <lineage>
        <taxon>Bacteria</taxon>
        <taxon>Bacillati</taxon>
        <taxon>Actinomycetota</taxon>
        <taxon>Actinomycetes</taxon>
        <taxon>Bifidobacteriales</taxon>
        <taxon>Bifidobacteriaceae</taxon>
        <taxon>Bifidobacterium</taxon>
    </lineage>
</organism>
<name>A0A080N252_9BIFI</name>
<dbReference type="Gene3D" id="3.40.50.1110">
    <property type="entry name" value="SGNH hydrolase"/>
    <property type="match status" value="1"/>
</dbReference>
<sequence length="246" mass="26941">MAFAVGRPLTVIEALWAQHHIHLSDPPGGEPFGVERPRNAETSDDRPVTLCAIGDSMVAGCGTDDQSEGLIPCIARELASSCGRSIQWQAHGKLGATMRRVRYRMIPEVSERCDILLLCAGSNDIMAGRTLDEWREDLAASLDEAVGLSDCILVLSPGQMQNETSLGRTLRGELLRQMDAQAEVSQEVCIAHGARYVNMIHRDVKADLPDFYSTDHFHPSAVAYRRMAASMVELLGSDFARQVSSM</sequence>
<dbReference type="STRING" id="1341695.BBOMB_0123"/>
<dbReference type="InterPro" id="IPR036514">
    <property type="entry name" value="SGNH_hydro_sf"/>
</dbReference>
<dbReference type="AlphaFoldDB" id="A0A080N252"/>
<dbReference type="GO" id="GO:0016787">
    <property type="term" value="F:hydrolase activity"/>
    <property type="evidence" value="ECO:0007669"/>
    <property type="project" value="UniProtKB-KW"/>
</dbReference>
<dbReference type="OrthoDB" id="9804395at2"/>
<dbReference type="InterPro" id="IPR013830">
    <property type="entry name" value="SGNH_hydro"/>
</dbReference>
<feature type="compositionally biased region" description="Basic and acidic residues" evidence="1">
    <location>
        <begin position="33"/>
        <end position="45"/>
    </location>
</feature>
<evidence type="ECO:0000313" key="3">
    <source>
        <dbReference type="EMBL" id="KFF30811.1"/>
    </source>
</evidence>
<dbReference type="RefSeq" id="WP_044086308.1">
    <property type="nucleotide sequence ID" value="NZ_ATLK01000001.1"/>
</dbReference>
<accession>A0A080N252</accession>
<dbReference type="Pfam" id="PF13472">
    <property type="entry name" value="Lipase_GDSL_2"/>
    <property type="match status" value="1"/>
</dbReference>
<gene>
    <name evidence="3" type="ORF">BBOMB_0123</name>
</gene>
<dbReference type="EMBL" id="ATLK01000001">
    <property type="protein sequence ID" value="KFF30811.1"/>
    <property type="molecule type" value="Genomic_DNA"/>
</dbReference>
<keyword evidence="3" id="KW-0378">Hydrolase</keyword>
<comment type="caution">
    <text evidence="3">The sequence shown here is derived from an EMBL/GenBank/DDBJ whole genome shotgun (WGS) entry which is preliminary data.</text>
</comment>
<proteinExistence type="predicted"/>
<dbReference type="eggNOG" id="COG2755">
    <property type="taxonomic scope" value="Bacteria"/>
</dbReference>
<feature type="region of interest" description="Disordered" evidence="1">
    <location>
        <begin position="26"/>
        <end position="45"/>
    </location>
</feature>
<dbReference type="SUPFAM" id="SSF52266">
    <property type="entry name" value="SGNH hydrolase"/>
    <property type="match status" value="1"/>
</dbReference>
<feature type="domain" description="SGNH hydrolase-type esterase" evidence="2">
    <location>
        <begin position="52"/>
        <end position="226"/>
    </location>
</feature>
<protein>
    <submittedName>
        <fullName evidence="3">GDSL-like lipase/acylhydrolase</fullName>
    </submittedName>
</protein>
<evidence type="ECO:0000313" key="4">
    <source>
        <dbReference type="Proteomes" id="UP000028730"/>
    </source>
</evidence>
<evidence type="ECO:0000259" key="2">
    <source>
        <dbReference type="Pfam" id="PF13472"/>
    </source>
</evidence>
<keyword evidence="4" id="KW-1185">Reference proteome</keyword>
<dbReference type="Proteomes" id="UP000028730">
    <property type="component" value="Unassembled WGS sequence"/>
</dbReference>
<reference evidence="3 4" key="1">
    <citation type="journal article" date="2014" name="Appl. Environ. Microbiol.">
        <title>Genomic encyclopedia of type strains of the genus Bifidobacterium.</title>
        <authorList>
            <person name="Milani C."/>
            <person name="Lugli G.A."/>
            <person name="Duranti S."/>
            <person name="Turroni F."/>
            <person name="Bottacini F."/>
            <person name="Mangifesta M."/>
            <person name="Sanchez B."/>
            <person name="Viappiani A."/>
            <person name="Mancabelli L."/>
            <person name="Taminiau B."/>
            <person name="Delcenserie V."/>
            <person name="Barrangou R."/>
            <person name="Margolles A."/>
            <person name="van Sinderen D."/>
            <person name="Ventura M."/>
        </authorList>
    </citation>
    <scope>NUCLEOTIDE SEQUENCE [LARGE SCALE GENOMIC DNA]</scope>
    <source>
        <strain evidence="3 4">DSM 19703</strain>
    </source>
</reference>